<dbReference type="EC" id="1.1.5.4" evidence="8"/>
<comment type="cofactor">
    <cofactor evidence="2 8">
        <name>FAD</name>
        <dbReference type="ChEBI" id="CHEBI:57692"/>
    </cofactor>
</comment>
<protein>
    <recommendedName>
        <fullName evidence="8">Probable malate:quinone oxidoreductase</fullName>
        <ecNumber evidence="8">1.1.5.4</ecNumber>
    </recommendedName>
    <alternativeName>
        <fullName evidence="8">MQO</fullName>
    </alternativeName>
    <alternativeName>
        <fullName evidence="8">Malate dehydrogenase [quinone]</fullName>
    </alternativeName>
</protein>
<dbReference type="SUPFAM" id="SSF51905">
    <property type="entry name" value="FAD/NAD(P)-binding domain"/>
    <property type="match status" value="1"/>
</dbReference>
<proteinExistence type="inferred from homology"/>
<dbReference type="GO" id="GO:0008924">
    <property type="term" value="F:L-malate dehydrogenase (quinone) activity"/>
    <property type="evidence" value="ECO:0007669"/>
    <property type="project" value="UniProtKB-UniRule"/>
</dbReference>
<dbReference type="Gene3D" id="3.50.50.60">
    <property type="entry name" value="FAD/NAD(P)-binding domain"/>
    <property type="match status" value="1"/>
</dbReference>
<dbReference type="Proteomes" id="UP000317990">
    <property type="component" value="Unassembled WGS sequence"/>
</dbReference>
<dbReference type="InterPro" id="IPR036188">
    <property type="entry name" value="FAD/NAD-bd_sf"/>
</dbReference>
<evidence type="ECO:0000256" key="1">
    <source>
        <dbReference type="ARBA" id="ARBA00001139"/>
    </source>
</evidence>
<comment type="similarity">
    <text evidence="8">Belongs to the MQO family.</text>
</comment>
<evidence type="ECO:0000313" key="10">
    <source>
        <dbReference type="Proteomes" id="UP000317990"/>
    </source>
</evidence>
<dbReference type="PANTHER" id="PTHR43104:SF2">
    <property type="entry name" value="L-2-HYDROXYGLUTARATE DEHYDROGENASE, MITOCHONDRIAL"/>
    <property type="match status" value="1"/>
</dbReference>
<comment type="catalytic activity">
    <reaction evidence="1 8">
        <text>(S)-malate + a quinone = a quinol + oxaloacetate</text>
        <dbReference type="Rhea" id="RHEA:46012"/>
        <dbReference type="ChEBI" id="CHEBI:15589"/>
        <dbReference type="ChEBI" id="CHEBI:16452"/>
        <dbReference type="ChEBI" id="CHEBI:24646"/>
        <dbReference type="ChEBI" id="CHEBI:132124"/>
        <dbReference type="EC" id="1.1.5.4"/>
    </reaction>
</comment>
<dbReference type="NCBIfam" id="NF009875">
    <property type="entry name" value="PRK13339.1"/>
    <property type="match status" value="1"/>
</dbReference>
<sequence>MRRADVVLVGAGIMGATLGTLLKQLQPDLTIRVLERLDKVALESSAADNNAGTGHGANCELNYTPLQADGSVSVAKAIAINTAFERSLEFWSSLVAQGLLPDPRTFITPVPHISFVRGAADVAYLKQRHSQLGKLPAFAAMAFSEDPAVLASWMPLVMAGRDPAEPVAATRLIRGTDVDFGRLSEALFKALSCAPGVALCLGHQLEDLRQRPDGSWDLQVRRRRDGVLLPMAARFVFLGAGGGTLPLLQKSGIAAAKGYGGFPVSGQWLVCTNPVLVALHRAKVYGKAALGAPPMSVPHLDARCIDDQPSLLFGPFAGFSSRFLKQGSLLDLPRSIRPDNLGAMLSVGIRHADLLRYLIGQLAQSDGDRHRTLRTFMPTADPADWRLETAGQRVQIIKTLPGQGGQLQLGTEVVTAADGSLAALLGASPGASTAVVAMLELLQCCWASAMASAPWQQRLRQLMPSHGIDLDRDAEALARSRSRSDQLLRLR</sequence>
<evidence type="ECO:0000256" key="3">
    <source>
        <dbReference type="ARBA" id="ARBA00005012"/>
    </source>
</evidence>
<evidence type="ECO:0000256" key="6">
    <source>
        <dbReference type="ARBA" id="ARBA00022827"/>
    </source>
</evidence>
<keyword evidence="6 8" id="KW-0274">FAD</keyword>
<dbReference type="NCBIfam" id="TIGR01320">
    <property type="entry name" value="mal_quin_oxido"/>
    <property type="match status" value="1"/>
</dbReference>
<evidence type="ECO:0000256" key="2">
    <source>
        <dbReference type="ARBA" id="ARBA00001974"/>
    </source>
</evidence>
<dbReference type="InterPro" id="IPR006231">
    <property type="entry name" value="MQO"/>
</dbReference>
<evidence type="ECO:0000313" key="9">
    <source>
        <dbReference type="EMBL" id="TGG96212.1"/>
    </source>
</evidence>
<gene>
    <name evidence="8 9" type="primary">mqo</name>
    <name evidence="9" type="ORF">ERJ67_01325</name>
</gene>
<keyword evidence="4 8" id="KW-0816">Tricarboxylic acid cycle</keyword>
<evidence type="ECO:0000256" key="8">
    <source>
        <dbReference type="HAMAP-Rule" id="MF_00212"/>
    </source>
</evidence>
<name>A0A524RQW2_9CHRO</name>
<dbReference type="Pfam" id="PF06039">
    <property type="entry name" value="Mqo"/>
    <property type="match status" value="1"/>
</dbReference>
<evidence type="ECO:0000256" key="7">
    <source>
        <dbReference type="ARBA" id="ARBA00023002"/>
    </source>
</evidence>
<dbReference type="HAMAP" id="MF_00212">
    <property type="entry name" value="MQO"/>
    <property type="match status" value="1"/>
</dbReference>
<evidence type="ECO:0000256" key="4">
    <source>
        <dbReference type="ARBA" id="ARBA00022532"/>
    </source>
</evidence>
<accession>A0A524RQW2</accession>
<dbReference type="AlphaFoldDB" id="A0A524RQW2"/>
<comment type="caution">
    <text evidence="9">The sequence shown here is derived from an EMBL/GenBank/DDBJ whole genome shotgun (WGS) entry which is preliminary data.</text>
</comment>
<dbReference type="NCBIfam" id="NF003606">
    <property type="entry name" value="PRK05257.2-1"/>
    <property type="match status" value="1"/>
</dbReference>
<organism evidence="9 10">
    <name type="scientific">Aphanocapsa feldmannii 277cV</name>
    <dbReference type="NCBI Taxonomy" id="2507553"/>
    <lineage>
        <taxon>Bacteria</taxon>
        <taxon>Bacillati</taxon>
        <taxon>Cyanobacteriota</taxon>
        <taxon>Cyanophyceae</taxon>
        <taxon>Oscillatoriophycideae</taxon>
        <taxon>Chroococcales</taxon>
        <taxon>Microcystaceae</taxon>
        <taxon>Aphanocapsa</taxon>
    </lineage>
</organism>
<keyword evidence="7 8" id="KW-0560">Oxidoreductase</keyword>
<comment type="pathway">
    <text evidence="3 8">Carbohydrate metabolism; tricarboxylic acid cycle; oxaloacetate from (S)-malate (quinone route): step 1/1.</text>
</comment>
<dbReference type="EMBL" id="SRMO01000026">
    <property type="protein sequence ID" value="TGG96212.1"/>
    <property type="molecule type" value="Genomic_DNA"/>
</dbReference>
<dbReference type="GO" id="GO:0006099">
    <property type="term" value="P:tricarboxylic acid cycle"/>
    <property type="evidence" value="ECO:0007669"/>
    <property type="project" value="UniProtKB-UniRule"/>
</dbReference>
<reference evidence="9 10" key="1">
    <citation type="journal article" date="2019" name="mSystems">
        <title>Life at home and on the roam: Genomic adaptions reflect the dual lifestyle of an intracellular, facultative symbiont.</title>
        <authorList>
            <person name="Burgsdorf I."/>
        </authorList>
    </citation>
    <scope>NUCLEOTIDE SEQUENCE [LARGE SCALE GENOMIC DNA]</scope>
    <source>
        <strain evidence="9">277cV</strain>
    </source>
</reference>
<dbReference type="NCBIfam" id="NF003611">
    <property type="entry name" value="PRK05257.3-2"/>
    <property type="match status" value="1"/>
</dbReference>
<dbReference type="UniPathway" id="UPA00223">
    <property type="reaction ID" value="UER01008"/>
</dbReference>
<dbReference type="GO" id="GO:0047545">
    <property type="term" value="F:(S)-2-hydroxyglutarate dehydrogenase activity"/>
    <property type="evidence" value="ECO:0007669"/>
    <property type="project" value="TreeGrafter"/>
</dbReference>
<dbReference type="PANTHER" id="PTHR43104">
    <property type="entry name" value="L-2-HYDROXYGLUTARATE DEHYDROGENASE, MITOCHONDRIAL"/>
    <property type="match status" value="1"/>
</dbReference>
<evidence type="ECO:0000256" key="5">
    <source>
        <dbReference type="ARBA" id="ARBA00022630"/>
    </source>
</evidence>
<keyword evidence="5 8" id="KW-0285">Flavoprotein</keyword>